<dbReference type="PRINTS" id="PR00032">
    <property type="entry name" value="HTHARAC"/>
</dbReference>
<dbReference type="PROSITE" id="PS01124">
    <property type="entry name" value="HTH_ARAC_FAMILY_2"/>
    <property type="match status" value="1"/>
</dbReference>
<dbReference type="InterPro" id="IPR018060">
    <property type="entry name" value="HTH_AraC"/>
</dbReference>
<feature type="domain" description="HTH araC/xylS-type" evidence="4">
    <location>
        <begin position="1"/>
        <end position="81"/>
    </location>
</feature>
<dbReference type="Gene3D" id="1.10.10.60">
    <property type="entry name" value="Homeodomain-like"/>
    <property type="match status" value="1"/>
</dbReference>
<keyword evidence="1" id="KW-0805">Transcription regulation</keyword>
<keyword evidence="2" id="KW-0238">DNA-binding</keyword>
<dbReference type="GO" id="GO:0043565">
    <property type="term" value="F:sequence-specific DNA binding"/>
    <property type="evidence" value="ECO:0007669"/>
    <property type="project" value="InterPro"/>
</dbReference>
<evidence type="ECO:0000256" key="1">
    <source>
        <dbReference type="ARBA" id="ARBA00023015"/>
    </source>
</evidence>
<dbReference type="InterPro" id="IPR050204">
    <property type="entry name" value="AraC_XylS_family_regulators"/>
</dbReference>
<protein>
    <submittedName>
        <fullName evidence="5">Transcriptional regulator, AraC family</fullName>
    </submittedName>
</protein>
<dbReference type="KEGG" id="mtun:MTUNDRAET4_3317"/>
<dbReference type="Pfam" id="PF12833">
    <property type="entry name" value="HTH_18"/>
    <property type="match status" value="1"/>
</dbReference>
<dbReference type="AlphaFoldDB" id="A0A4U8Z432"/>
<accession>A0A4U8Z432</accession>
<dbReference type="OrthoDB" id="8334882at2"/>
<evidence type="ECO:0000313" key="6">
    <source>
        <dbReference type="Proteomes" id="UP000294360"/>
    </source>
</evidence>
<organism evidence="5 6">
    <name type="scientific">Methylocella tundrae</name>
    <dbReference type="NCBI Taxonomy" id="227605"/>
    <lineage>
        <taxon>Bacteria</taxon>
        <taxon>Pseudomonadati</taxon>
        <taxon>Pseudomonadota</taxon>
        <taxon>Alphaproteobacteria</taxon>
        <taxon>Hyphomicrobiales</taxon>
        <taxon>Beijerinckiaceae</taxon>
        <taxon>Methylocella</taxon>
    </lineage>
</organism>
<dbReference type="EMBL" id="LR536450">
    <property type="protein sequence ID" value="VFU10204.1"/>
    <property type="molecule type" value="Genomic_DNA"/>
</dbReference>
<name>A0A4U8Z432_METTU</name>
<dbReference type="InterPro" id="IPR020449">
    <property type="entry name" value="Tscrpt_reg_AraC-type_HTH"/>
</dbReference>
<dbReference type="PANTHER" id="PTHR46796">
    <property type="entry name" value="HTH-TYPE TRANSCRIPTIONAL ACTIVATOR RHAS-RELATED"/>
    <property type="match status" value="1"/>
</dbReference>
<dbReference type="GO" id="GO:0003700">
    <property type="term" value="F:DNA-binding transcription factor activity"/>
    <property type="evidence" value="ECO:0007669"/>
    <property type="project" value="InterPro"/>
</dbReference>
<dbReference type="SMART" id="SM00342">
    <property type="entry name" value="HTH_ARAC"/>
    <property type="match status" value="1"/>
</dbReference>
<evidence type="ECO:0000313" key="5">
    <source>
        <dbReference type="EMBL" id="VFU10204.1"/>
    </source>
</evidence>
<dbReference type="PROSITE" id="PS00041">
    <property type="entry name" value="HTH_ARAC_FAMILY_1"/>
    <property type="match status" value="1"/>
</dbReference>
<dbReference type="Proteomes" id="UP000294360">
    <property type="component" value="Chromosome"/>
</dbReference>
<keyword evidence="3" id="KW-0804">Transcription</keyword>
<reference evidence="5 6" key="1">
    <citation type="submission" date="2019-03" db="EMBL/GenBank/DDBJ databases">
        <authorList>
            <person name="Kox A.R. M."/>
        </authorList>
    </citation>
    <scope>NUCLEOTIDE SEQUENCE [LARGE SCALE GENOMIC DNA]</scope>
    <source>
        <strain evidence="5">MTUNDRAET4 annotated genome</strain>
    </source>
</reference>
<evidence type="ECO:0000256" key="2">
    <source>
        <dbReference type="ARBA" id="ARBA00023125"/>
    </source>
</evidence>
<evidence type="ECO:0000259" key="4">
    <source>
        <dbReference type="PROSITE" id="PS01124"/>
    </source>
</evidence>
<gene>
    <name evidence="5" type="ORF">MTUNDRAET4_3317</name>
</gene>
<dbReference type="InterPro" id="IPR009057">
    <property type="entry name" value="Homeodomain-like_sf"/>
</dbReference>
<evidence type="ECO:0000256" key="3">
    <source>
        <dbReference type="ARBA" id="ARBA00023163"/>
    </source>
</evidence>
<dbReference type="PANTHER" id="PTHR46796:SF14">
    <property type="entry name" value="TRANSCRIPTIONAL REGULATORY PROTEIN"/>
    <property type="match status" value="1"/>
</dbReference>
<dbReference type="InterPro" id="IPR018062">
    <property type="entry name" value="HTH_AraC-typ_CS"/>
</dbReference>
<dbReference type="SUPFAM" id="SSF46689">
    <property type="entry name" value="Homeodomain-like"/>
    <property type="match status" value="1"/>
</dbReference>
<proteinExistence type="predicted"/>
<sequence length="86" mass="9657">MARNIISLPSMHFAAQFRAATGVRPHEHLVRRRIAKAQIMLETTDVPIAGLALTIGFSSQAHFTVVFKRLSGLAPLRWRQVHCLQL</sequence>